<organism evidence="2">
    <name type="scientific">marine metagenome</name>
    <dbReference type="NCBI Taxonomy" id="408172"/>
    <lineage>
        <taxon>unclassified sequences</taxon>
        <taxon>metagenomes</taxon>
        <taxon>ecological metagenomes</taxon>
    </lineage>
</organism>
<dbReference type="SUPFAM" id="SSF54909">
    <property type="entry name" value="Dimeric alpha+beta barrel"/>
    <property type="match status" value="1"/>
</dbReference>
<name>A0A381UTI9_9ZZZZ</name>
<dbReference type="EMBL" id="UINC01007098">
    <property type="protein sequence ID" value="SVA31400.1"/>
    <property type="molecule type" value="Genomic_DNA"/>
</dbReference>
<dbReference type="AlphaFoldDB" id="A0A381UTI9"/>
<evidence type="ECO:0000313" key="2">
    <source>
        <dbReference type="EMBL" id="SVA31400.1"/>
    </source>
</evidence>
<gene>
    <name evidence="2" type="ORF">METZ01_LOCUS84254</name>
</gene>
<sequence>MASEAATKVAWVLIEVDPGMEREVYQQLLELENITETHIVFGPKDIVVKIEFLSEREMTETLIGKMRMVSGIKDTTTMIALEV</sequence>
<reference evidence="2" key="1">
    <citation type="submission" date="2018-05" db="EMBL/GenBank/DDBJ databases">
        <authorList>
            <person name="Lanie J.A."/>
            <person name="Ng W.-L."/>
            <person name="Kazmierczak K.M."/>
            <person name="Andrzejewski T.M."/>
            <person name="Davidsen T.M."/>
            <person name="Wayne K.J."/>
            <person name="Tettelin H."/>
            <person name="Glass J.I."/>
            <person name="Rusch D."/>
            <person name="Podicherti R."/>
            <person name="Tsui H.-C.T."/>
            <person name="Winkler M.E."/>
        </authorList>
    </citation>
    <scope>NUCLEOTIDE SEQUENCE</scope>
</reference>
<dbReference type="InterPro" id="IPR019887">
    <property type="entry name" value="Tscrpt_reg_AsnC/Lrp_C"/>
</dbReference>
<protein>
    <recommendedName>
        <fullName evidence="1">Transcription regulator AsnC/Lrp ligand binding domain-containing protein</fullName>
    </recommendedName>
</protein>
<proteinExistence type="predicted"/>
<accession>A0A381UTI9</accession>
<dbReference type="Gene3D" id="3.30.70.920">
    <property type="match status" value="1"/>
</dbReference>
<dbReference type="InterPro" id="IPR011008">
    <property type="entry name" value="Dimeric_a/b-barrel"/>
</dbReference>
<feature type="domain" description="Transcription regulator AsnC/Lrp ligand binding" evidence="1">
    <location>
        <begin position="12"/>
        <end position="82"/>
    </location>
</feature>
<evidence type="ECO:0000259" key="1">
    <source>
        <dbReference type="Pfam" id="PF01037"/>
    </source>
</evidence>
<dbReference type="Pfam" id="PF01037">
    <property type="entry name" value="AsnC_trans_reg"/>
    <property type="match status" value="1"/>
</dbReference>